<reference evidence="2 3" key="1">
    <citation type="submission" date="2023-08" db="EMBL/GenBank/DDBJ databases">
        <title>Achromobacter seleniivolatilans sp. nov., isolated from seleniferous soil.</title>
        <authorList>
            <person name="Zhang S."/>
            <person name="Li K."/>
            <person name="Peng J."/>
            <person name="Zhao Q."/>
            <person name="Wang H."/>
            <person name="Guo Y."/>
        </authorList>
    </citation>
    <scope>NUCLEOTIDE SEQUENCE [LARGE SCALE GENOMIC DNA]</scope>
    <source>
        <strain evidence="2 3">R39</strain>
    </source>
</reference>
<keyword evidence="1" id="KW-0812">Transmembrane</keyword>
<feature type="transmembrane region" description="Helical" evidence="1">
    <location>
        <begin position="34"/>
        <end position="58"/>
    </location>
</feature>
<dbReference type="RefSeq" id="WP_306937301.1">
    <property type="nucleotide sequence ID" value="NZ_CP132976.1"/>
</dbReference>
<protein>
    <submittedName>
        <fullName evidence="2">Uncharacterized protein</fullName>
    </submittedName>
</protein>
<evidence type="ECO:0000313" key="3">
    <source>
        <dbReference type="Proteomes" id="UP001234798"/>
    </source>
</evidence>
<dbReference type="Proteomes" id="UP001234798">
    <property type="component" value="Chromosome"/>
</dbReference>
<dbReference type="EMBL" id="CP132976">
    <property type="protein sequence ID" value="WMD18300.1"/>
    <property type="molecule type" value="Genomic_DNA"/>
</dbReference>
<organism evidence="2 3">
    <name type="scientific">Achromobacter seleniivolatilans</name>
    <dbReference type="NCBI Taxonomy" id="3047478"/>
    <lineage>
        <taxon>Bacteria</taxon>
        <taxon>Pseudomonadati</taxon>
        <taxon>Pseudomonadota</taxon>
        <taxon>Betaproteobacteria</taxon>
        <taxon>Burkholderiales</taxon>
        <taxon>Alcaligenaceae</taxon>
        <taxon>Achromobacter</taxon>
    </lineage>
</organism>
<proteinExistence type="predicted"/>
<keyword evidence="1" id="KW-1133">Transmembrane helix</keyword>
<accession>A0ABY9LV69</accession>
<evidence type="ECO:0000313" key="2">
    <source>
        <dbReference type="EMBL" id="WMD18300.1"/>
    </source>
</evidence>
<name>A0ABY9LV69_9BURK</name>
<keyword evidence="1" id="KW-0472">Membrane</keyword>
<evidence type="ECO:0000256" key="1">
    <source>
        <dbReference type="SAM" id="Phobius"/>
    </source>
</evidence>
<keyword evidence="3" id="KW-1185">Reference proteome</keyword>
<gene>
    <name evidence="2" type="ORF">RAS12_16785</name>
</gene>
<sequence length="191" mass="21577">MTRPWMAALRRLRAEDQASWRTRLRWHVQHYVELLGRGGVLALAASLIVLVHCALALWPEKDELLRRRVELIAELHACSPSLGSPGADMDTLRAQMRVDPDQRKLAVMEQLQLSGLLLVDIQYLGEEAVQGRLRRTAVDISAVGSYQDLTAALRELTEEPLLRLEALALDRQQPENMLVNIKMRLSMLGVV</sequence>